<name>A0ABT9U4A5_PAEHA</name>
<comment type="caution">
    <text evidence="3">The sequence shown here is derived from an EMBL/GenBank/DDBJ whole genome shotgun (WGS) entry which is preliminary data.</text>
</comment>
<comment type="similarity">
    <text evidence="1">Belongs to the glycosyltransferase 2 family.</text>
</comment>
<accession>A0ABT9U4A5</accession>
<reference evidence="3 4" key="1">
    <citation type="submission" date="2023-07" db="EMBL/GenBank/DDBJ databases">
        <title>Sorghum-associated microbial communities from plants grown in Nebraska, USA.</title>
        <authorList>
            <person name="Schachtman D."/>
        </authorList>
    </citation>
    <scope>NUCLEOTIDE SEQUENCE [LARGE SCALE GENOMIC DNA]</scope>
    <source>
        <strain evidence="3 4">CC482</strain>
    </source>
</reference>
<feature type="domain" description="Glycosyltransferase 2-like" evidence="2">
    <location>
        <begin position="6"/>
        <end position="174"/>
    </location>
</feature>
<evidence type="ECO:0000313" key="4">
    <source>
        <dbReference type="Proteomes" id="UP001229346"/>
    </source>
</evidence>
<dbReference type="InterPro" id="IPR001173">
    <property type="entry name" value="Glyco_trans_2-like"/>
</dbReference>
<dbReference type="PANTHER" id="PTHR43685:SF11">
    <property type="entry name" value="GLYCOSYLTRANSFERASE TAGX-RELATED"/>
    <property type="match status" value="1"/>
</dbReference>
<dbReference type="Gene3D" id="3.90.550.10">
    <property type="entry name" value="Spore Coat Polysaccharide Biosynthesis Protein SpsA, Chain A"/>
    <property type="match status" value="1"/>
</dbReference>
<dbReference type="InterPro" id="IPR029044">
    <property type="entry name" value="Nucleotide-diphossugar_trans"/>
</dbReference>
<evidence type="ECO:0000256" key="1">
    <source>
        <dbReference type="ARBA" id="ARBA00006739"/>
    </source>
</evidence>
<organism evidence="3 4">
    <name type="scientific">Paenibacillus harenae</name>
    <dbReference type="NCBI Taxonomy" id="306543"/>
    <lineage>
        <taxon>Bacteria</taxon>
        <taxon>Bacillati</taxon>
        <taxon>Bacillota</taxon>
        <taxon>Bacilli</taxon>
        <taxon>Bacillales</taxon>
        <taxon>Paenibacillaceae</taxon>
        <taxon>Paenibacillus</taxon>
    </lineage>
</organism>
<dbReference type="RefSeq" id="WP_307205724.1">
    <property type="nucleotide sequence ID" value="NZ_JAUSSU010000007.1"/>
</dbReference>
<dbReference type="PANTHER" id="PTHR43685">
    <property type="entry name" value="GLYCOSYLTRANSFERASE"/>
    <property type="match status" value="1"/>
</dbReference>
<dbReference type="SUPFAM" id="SSF53448">
    <property type="entry name" value="Nucleotide-diphospho-sugar transferases"/>
    <property type="match status" value="2"/>
</dbReference>
<protein>
    <submittedName>
        <fullName evidence="3">GT2 family glycosyltransferase</fullName>
    </submittedName>
</protein>
<sequence length="385" mass="44582">MADVGIVMPVYKQKTNFLLAAIRSVLKQKYRSFRLIIVIDGTTANVVRTVRRETRRDPRVKVVSYRVNRGTSHALNTGFGILNNDPSIQYLTWVSSDNIYLPNYVGTLRQGLLGAPEQVGFVYSSCYHINNLGKILHSPSRQQLLREWRGQPIKNIIESCFIGASFMYRKSAAIAVGEYRHTPVEDYDYWLRLTEQVGTVFLPVELMKYRVHSTFSMSRKLASSTLLYRSKRYISQLIRLEARQRRQIPLETTIIFTHSNTPNQLERLNRLLEQNYFNFLCIVIDQSPNQELHQPVKKLPDPRVHYISMPGASDQDVFLKARELTQSPYVLFYTGAAPLPKDFMRRAVGQLQSGYDDPTKPLFNQLHQAEKWFQQMVNQLYPEAV</sequence>
<proteinExistence type="inferred from homology"/>
<keyword evidence="4" id="KW-1185">Reference proteome</keyword>
<dbReference type="EMBL" id="JAUSSU010000007">
    <property type="protein sequence ID" value="MDQ0114393.1"/>
    <property type="molecule type" value="Genomic_DNA"/>
</dbReference>
<dbReference type="InterPro" id="IPR050834">
    <property type="entry name" value="Glycosyltransf_2"/>
</dbReference>
<evidence type="ECO:0000259" key="2">
    <source>
        <dbReference type="Pfam" id="PF00535"/>
    </source>
</evidence>
<gene>
    <name evidence="3" type="ORF">J2T15_003848</name>
</gene>
<dbReference type="Proteomes" id="UP001229346">
    <property type="component" value="Unassembled WGS sequence"/>
</dbReference>
<dbReference type="Pfam" id="PF00535">
    <property type="entry name" value="Glycos_transf_2"/>
    <property type="match status" value="1"/>
</dbReference>
<evidence type="ECO:0000313" key="3">
    <source>
        <dbReference type="EMBL" id="MDQ0114393.1"/>
    </source>
</evidence>